<evidence type="ECO:0000313" key="2">
    <source>
        <dbReference type="EMBL" id="KAJ2005063.1"/>
    </source>
</evidence>
<keyword evidence="3" id="KW-1185">Reference proteome</keyword>
<reference evidence="2" key="1">
    <citation type="submission" date="2022-07" db="EMBL/GenBank/DDBJ databases">
        <title>Phylogenomic reconstructions and comparative analyses of Kickxellomycotina fungi.</title>
        <authorList>
            <person name="Reynolds N.K."/>
            <person name="Stajich J.E."/>
            <person name="Barry K."/>
            <person name="Grigoriev I.V."/>
            <person name="Crous P."/>
            <person name="Smith M.E."/>
        </authorList>
    </citation>
    <scope>NUCLEOTIDE SEQUENCE</scope>
    <source>
        <strain evidence="2">IMI 214461</strain>
    </source>
</reference>
<gene>
    <name evidence="2" type="ORF">H4R26_002151</name>
</gene>
<name>A0A9W8BF47_9FUNG</name>
<proteinExistence type="predicted"/>
<comment type="caution">
    <text evidence="2">The sequence shown here is derived from an EMBL/GenBank/DDBJ whole genome shotgun (WGS) entry which is preliminary data.</text>
</comment>
<evidence type="ECO:0000256" key="1">
    <source>
        <dbReference type="SAM" id="MobiDB-lite"/>
    </source>
</evidence>
<protein>
    <submittedName>
        <fullName evidence="2">Uncharacterized protein</fullName>
    </submittedName>
</protein>
<organism evidence="2 3">
    <name type="scientific">Coemansia thaxteri</name>
    <dbReference type="NCBI Taxonomy" id="2663907"/>
    <lineage>
        <taxon>Eukaryota</taxon>
        <taxon>Fungi</taxon>
        <taxon>Fungi incertae sedis</taxon>
        <taxon>Zoopagomycota</taxon>
        <taxon>Kickxellomycotina</taxon>
        <taxon>Kickxellomycetes</taxon>
        <taxon>Kickxellales</taxon>
        <taxon>Kickxellaceae</taxon>
        <taxon>Coemansia</taxon>
    </lineage>
</organism>
<dbReference type="EMBL" id="JANBQF010000120">
    <property type="protein sequence ID" value="KAJ2005063.1"/>
    <property type="molecule type" value="Genomic_DNA"/>
</dbReference>
<dbReference type="OrthoDB" id="2123952at2759"/>
<dbReference type="Proteomes" id="UP001150907">
    <property type="component" value="Unassembled WGS sequence"/>
</dbReference>
<dbReference type="AlphaFoldDB" id="A0A9W8BF47"/>
<evidence type="ECO:0000313" key="3">
    <source>
        <dbReference type="Proteomes" id="UP001150907"/>
    </source>
</evidence>
<accession>A0A9W8BF47</accession>
<feature type="compositionally biased region" description="Polar residues" evidence="1">
    <location>
        <begin position="383"/>
        <end position="393"/>
    </location>
</feature>
<feature type="region of interest" description="Disordered" evidence="1">
    <location>
        <begin position="383"/>
        <end position="414"/>
    </location>
</feature>
<sequence>MDNAVTTMQQQPMMAASPSMQPSQLLRFRHSCENCSPALGTPSAAVNYAKPQPISIPLGSSAAMPYPYAMPLHMLHQHHASSMTRYASAPTTADSPFLHSAPPLHHLHHQPIQIKQPSALPPHLRHTAMSHMGSSPQLPYMYGSLPSELGTFVDTFSDTSDTVGAAANSAGGGESGNLAAASSSIYNLHVPPQSEEGAIPRAVPSLPSLNSTNPAIAFSLPMQHGAVSSTAGASFGSTNYSPSNHSPLPSAGLMESSAYTTSANHRRTLTEDSTDSISNVPLMERSALAASSQAKMFTASSGDSDMMAVDYTAMHQDHYSLPSDFGTLIPTIENSDGSMLACNSQAYIDLISSYGLQHQQQDSGDTVGYSPMFLDGKLASGWESQNQQMQSADSPGLLSHGGNTGPTLDAVGHGIGREMGIAPELTLYPPYQHDPPPNT</sequence>